<gene>
    <name evidence="1" type="ORF">M9H77_09090</name>
</gene>
<comment type="caution">
    <text evidence="1">The sequence shown here is derived from an EMBL/GenBank/DDBJ whole genome shotgun (WGS) entry which is preliminary data.</text>
</comment>
<name>A0ACC0BZN8_CATRO</name>
<dbReference type="EMBL" id="CM044702">
    <property type="protein sequence ID" value="KAI5678140.1"/>
    <property type="molecule type" value="Genomic_DNA"/>
</dbReference>
<proteinExistence type="predicted"/>
<evidence type="ECO:0000313" key="1">
    <source>
        <dbReference type="EMBL" id="KAI5678140.1"/>
    </source>
</evidence>
<organism evidence="1 2">
    <name type="scientific">Catharanthus roseus</name>
    <name type="common">Madagascar periwinkle</name>
    <name type="synonym">Vinca rosea</name>
    <dbReference type="NCBI Taxonomy" id="4058"/>
    <lineage>
        <taxon>Eukaryota</taxon>
        <taxon>Viridiplantae</taxon>
        <taxon>Streptophyta</taxon>
        <taxon>Embryophyta</taxon>
        <taxon>Tracheophyta</taxon>
        <taxon>Spermatophyta</taxon>
        <taxon>Magnoliopsida</taxon>
        <taxon>eudicotyledons</taxon>
        <taxon>Gunneridae</taxon>
        <taxon>Pentapetalae</taxon>
        <taxon>asterids</taxon>
        <taxon>lamiids</taxon>
        <taxon>Gentianales</taxon>
        <taxon>Apocynaceae</taxon>
        <taxon>Rauvolfioideae</taxon>
        <taxon>Vinceae</taxon>
        <taxon>Catharanthinae</taxon>
        <taxon>Catharanthus</taxon>
    </lineage>
</organism>
<dbReference type="Proteomes" id="UP001060085">
    <property type="component" value="Linkage Group LG02"/>
</dbReference>
<sequence length="368" mass="40933">MGDVRENNTASMQKKSLAMNGGNGTNSYSKNSTVQREACMHAKTLIEEVISEKLEVQNLLSTASDRFCIADLGCSVGPNTIMAMENVIEAVEKKFQSEGLNNSDIPEFIVFLNDQATNDFNTLFACLPPEKNYFVAGIPGSFHGQLFPRSSIHIAHSSFALHWLSEIPKEVLRRHSAAWNKGRIFYTSAPEEVGEAYAAQFARDIETFLNARAKEMVAGGLLLILISATPDNFHRSQTGSGFIYDALGASLMDMASEGVIREDQVDSFNLPIYVTNRKEMKAVIENNGSFGIERMELTEFKLEISGPLDTEKHVSHIRAAMEGIIAAHFGEEIIDDLFCRFNKRAKVLKNLDEKYRKGTLLFLALKCK</sequence>
<protein>
    <submittedName>
        <fullName evidence="1">Uncharacterized protein</fullName>
    </submittedName>
</protein>
<evidence type="ECO:0000313" key="2">
    <source>
        <dbReference type="Proteomes" id="UP001060085"/>
    </source>
</evidence>
<accession>A0ACC0BZN8</accession>
<reference evidence="2" key="1">
    <citation type="journal article" date="2023" name="Nat. Plants">
        <title>Single-cell RNA sequencing provides a high-resolution roadmap for understanding the multicellular compartmentation of specialized metabolism.</title>
        <authorList>
            <person name="Sun S."/>
            <person name="Shen X."/>
            <person name="Li Y."/>
            <person name="Li Y."/>
            <person name="Wang S."/>
            <person name="Li R."/>
            <person name="Zhang H."/>
            <person name="Shen G."/>
            <person name="Guo B."/>
            <person name="Wei J."/>
            <person name="Xu J."/>
            <person name="St-Pierre B."/>
            <person name="Chen S."/>
            <person name="Sun C."/>
        </authorList>
    </citation>
    <scope>NUCLEOTIDE SEQUENCE [LARGE SCALE GENOMIC DNA]</scope>
</reference>
<keyword evidence="2" id="KW-1185">Reference proteome</keyword>